<dbReference type="GO" id="GO:0043565">
    <property type="term" value="F:sequence-specific DNA binding"/>
    <property type="evidence" value="ECO:0007669"/>
    <property type="project" value="InterPro"/>
</dbReference>
<dbReference type="InterPro" id="IPR018062">
    <property type="entry name" value="HTH_AraC-typ_CS"/>
</dbReference>
<sequence>MTVFDILAKRNADKLRAVSADGASVRYHLRMSDGVVGIIDTFELLDGVSLMFNSIPRGTAEWGDVEPRELQIDWCLRGRFELETANGRTIRLGEGELAFHDERVRKRVMSFPAPLYTGLTLRINRSAGAAALERALPECAIDLDGLTRRLTGDGGCTICTPDPSMRALLASFWDVDERAPLARLRLKALELVALADATPHLSPRAESYQRKDAIESLERGMKLLESDFEQDVTLCDAANAAHLSVSSFKERFAKAFGIPPMAYRRQCRLEHAAQLLETTNEGIAQIALSVGYRNPSKFSAAFAATFSRSPSEYRALHRSDKRVHGRTDSAS</sequence>
<dbReference type="EMBL" id="DVGB01000107">
    <property type="protein sequence ID" value="HIR02344.1"/>
    <property type="molecule type" value="Genomic_DNA"/>
</dbReference>
<evidence type="ECO:0000313" key="5">
    <source>
        <dbReference type="EMBL" id="HIR02344.1"/>
    </source>
</evidence>
<reference evidence="5" key="1">
    <citation type="submission" date="2020-10" db="EMBL/GenBank/DDBJ databases">
        <authorList>
            <person name="Gilroy R."/>
        </authorList>
    </citation>
    <scope>NUCLEOTIDE SEQUENCE</scope>
    <source>
        <strain evidence="5">ChiGjej1B1-2707</strain>
    </source>
</reference>
<evidence type="ECO:0000313" key="6">
    <source>
        <dbReference type="Proteomes" id="UP000824261"/>
    </source>
</evidence>
<evidence type="ECO:0000256" key="2">
    <source>
        <dbReference type="ARBA" id="ARBA00023125"/>
    </source>
</evidence>
<dbReference type="Pfam" id="PF12833">
    <property type="entry name" value="HTH_18"/>
    <property type="match status" value="1"/>
</dbReference>
<protein>
    <submittedName>
        <fullName evidence="5">Helix-turn-helix transcriptional regulator</fullName>
    </submittedName>
</protein>
<keyword evidence="1" id="KW-0805">Transcription regulation</keyword>
<feature type="domain" description="HTH araC/xylS-type" evidence="4">
    <location>
        <begin position="218"/>
        <end position="316"/>
    </location>
</feature>
<dbReference type="InterPro" id="IPR009057">
    <property type="entry name" value="Homeodomain-like_sf"/>
</dbReference>
<dbReference type="GO" id="GO:0003700">
    <property type="term" value="F:DNA-binding transcription factor activity"/>
    <property type="evidence" value="ECO:0007669"/>
    <property type="project" value="InterPro"/>
</dbReference>
<dbReference type="Proteomes" id="UP000824261">
    <property type="component" value="Unassembled WGS sequence"/>
</dbReference>
<evidence type="ECO:0000256" key="3">
    <source>
        <dbReference type="ARBA" id="ARBA00023163"/>
    </source>
</evidence>
<name>A0A9D1D3N0_9ACTN</name>
<dbReference type="PANTHER" id="PTHR46796:SF6">
    <property type="entry name" value="ARAC SUBFAMILY"/>
    <property type="match status" value="1"/>
</dbReference>
<dbReference type="SMART" id="SM00342">
    <property type="entry name" value="HTH_ARAC"/>
    <property type="match status" value="1"/>
</dbReference>
<dbReference type="PANTHER" id="PTHR46796">
    <property type="entry name" value="HTH-TYPE TRANSCRIPTIONAL ACTIVATOR RHAS-RELATED"/>
    <property type="match status" value="1"/>
</dbReference>
<dbReference type="InterPro" id="IPR050204">
    <property type="entry name" value="AraC_XylS_family_regulators"/>
</dbReference>
<accession>A0A9D1D3N0</accession>
<keyword evidence="2" id="KW-0238">DNA-binding</keyword>
<proteinExistence type="predicted"/>
<dbReference type="InterPro" id="IPR020449">
    <property type="entry name" value="Tscrpt_reg_AraC-type_HTH"/>
</dbReference>
<dbReference type="AlphaFoldDB" id="A0A9D1D3N0"/>
<gene>
    <name evidence="5" type="ORF">IAA69_08815</name>
</gene>
<dbReference type="SUPFAM" id="SSF46689">
    <property type="entry name" value="Homeodomain-like"/>
    <property type="match status" value="2"/>
</dbReference>
<reference evidence="5" key="2">
    <citation type="journal article" date="2021" name="PeerJ">
        <title>Extensive microbial diversity within the chicken gut microbiome revealed by metagenomics and culture.</title>
        <authorList>
            <person name="Gilroy R."/>
            <person name="Ravi A."/>
            <person name="Getino M."/>
            <person name="Pursley I."/>
            <person name="Horton D.L."/>
            <person name="Alikhan N.F."/>
            <person name="Baker D."/>
            <person name="Gharbi K."/>
            <person name="Hall N."/>
            <person name="Watson M."/>
            <person name="Adriaenssens E.M."/>
            <person name="Foster-Nyarko E."/>
            <person name="Jarju S."/>
            <person name="Secka A."/>
            <person name="Antonio M."/>
            <person name="Oren A."/>
            <person name="Chaudhuri R.R."/>
            <person name="La Ragione R."/>
            <person name="Hildebrand F."/>
            <person name="Pallen M.J."/>
        </authorList>
    </citation>
    <scope>NUCLEOTIDE SEQUENCE</scope>
    <source>
        <strain evidence="5">ChiGjej1B1-2707</strain>
    </source>
</reference>
<dbReference type="Gene3D" id="1.10.10.60">
    <property type="entry name" value="Homeodomain-like"/>
    <property type="match status" value="2"/>
</dbReference>
<comment type="caution">
    <text evidence="5">The sequence shown here is derived from an EMBL/GenBank/DDBJ whole genome shotgun (WGS) entry which is preliminary data.</text>
</comment>
<dbReference type="PROSITE" id="PS00041">
    <property type="entry name" value="HTH_ARAC_FAMILY_1"/>
    <property type="match status" value="1"/>
</dbReference>
<dbReference type="InterPro" id="IPR018060">
    <property type="entry name" value="HTH_AraC"/>
</dbReference>
<evidence type="ECO:0000256" key="1">
    <source>
        <dbReference type="ARBA" id="ARBA00023015"/>
    </source>
</evidence>
<evidence type="ECO:0000259" key="4">
    <source>
        <dbReference type="PROSITE" id="PS01124"/>
    </source>
</evidence>
<dbReference type="PROSITE" id="PS01124">
    <property type="entry name" value="HTH_ARAC_FAMILY_2"/>
    <property type="match status" value="1"/>
</dbReference>
<organism evidence="5 6">
    <name type="scientific">Candidatus Aveggerthella stercoripullorum</name>
    <dbReference type="NCBI Taxonomy" id="2840688"/>
    <lineage>
        <taxon>Bacteria</taxon>
        <taxon>Bacillati</taxon>
        <taxon>Actinomycetota</taxon>
        <taxon>Coriobacteriia</taxon>
        <taxon>Eggerthellales</taxon>
        <taxon>Eggerthellaceae</taxon>
        <taxon>Eggerthellaceae incertae sedis</taxon>
        <taxon>Candidatus Aveggerthella</taxon>
    </lineage>
</organism>
<dbReference type="PRINTS" id="PR00032">
    <property type="entry name" value="HTHARAC"/>
</dbReference>
<keyword evidence="3" id="KW-0804">Transcription</keyword>